<feature type="active site" description="Proton acceptor" evidence="4">
    <location>
        <position position="198"/>
    </location>
</feature>
<keyword evidence="3 6" id="KW-0520">NAD</keyword>
<feature type="domain" description="Lactate/malate dehydrogenase N-terminal" evidence="8">
    <location>
        <begin position="4"/>
        <end position="165"/>
    </location>
</feature>
<comment type="caution">
    <text evidence="10">The sequence shown here is derived from an EMBL/GenBank/DDBJ whole genome shotgun (WGS) entry which is preliminary data.</text>
</comment>
<dbReference type="InterPro" id="IPR001557">
    <property type="entry name" value="L-lactate/malate_DH"/>
</dbReference>
<dbReference type="EMBL" id="JAHJDP010000084">
    <property type="protein sequence ID" value="MBU2692052.1"/>
    <property type="molecule type" value="Genomic_DNA"/>
</dbReference>
<dbReference type="InterPro" id="IPR036291">
    <property type="entry name" value="NAD(P)-bd_dom_sf"/>
</dbReference>
<keyword evidence="1" id="KW-0816">Tricarboxylic acid cycle</keyword>
<dbReference type="GO" id="GO:0006089">
    <property type="term" value="P:lactate metabolic process"/>
    <property type="evidence" value="ECO:0007669"/>
    <property type="project" value="TreeGrafter"/>
</dbReference>
<dbReference type="PANTHER" id="PTHR43128:SF16">
    <property type="entry name" value="L-LACTATE DEHYDROGENASE"/>
    <property type="match status" value="1"/>
</dbReference>
<dbReference type="NCBIfam" id="NF004863">
    <property type="entry name" value="PRK06223.1"/>
    <property type="match status" value="1"/>
</dbReference>
<dbReference type="Proteomes" id="UP000777784">
    <property type="component" value="Unassembled WGS sequence"/>
</dbReference>
<feature type="binding site" evidence="5">
    <location>
        <position position="111"/>
    </location>
    <ligand>
        <name>substrate</name>
    </ligand>
</feature>
<evidence type="ECO:0000256" key="7">
    <source>
        <dbReference type="RuleBase" id="RU003369"/>
    </source>
</evidence>
<dbReference type="InterPro" id="IPR022383">
    <property type="entry name" value="Lactate/malate_DH_C"/>
</dbReference>
<dbReference type="InterPro" id="IPR015955">
    <property type="entry name" value="Lactate_DH/Glyco_Ohase_4_C"/>
</dbReference>
<evidence type="ECO:0000256" key="6">
    <source>
        <dbReference type="PIRSR" id="PIRSR000102-3"/>
    </source>
</evidence>
<dbReference type="SUPFAM" id="SSF56327">
    <property type="entry name" value="LDH C-terminal domain-like"/>
    <property type="match status" value="1"/>
</dbReference>
<evidence type="ECO:0000256" key="5">
    <source>
        <dbReference type="PIRSR" id="PIRSR000102-2"/>
    </source>
</evidence>
<evidence type="ECO:0000259" key="9">
    <source>
        <dbReference type="Pfam" id="PF02866"/>
    </source>
</evidence>
<evidence type="ECO:0000256" key="2">
    <source>
        <dbReference type="ARBA" id="ARBA00023002"/>
    </source>
</evidence>
<dbReference type="Gene3D" id="3.40.50.720">
    <property type="entry name" value="NAD(P)-binding Rossmann-like Domain"/>
    <property type="match status" value="1"/>
</dbReference>
<gene>
    <name evidence="10" type="ORF">KJ970_14120</name>
</gene>
<evidence type="ECO:0000259" key="8">
    <source>
        <dbReference type="Pfam" id="PF00056"/>
    </source>
</evidence>
<dbReference type="GO" id="GO:0004459">
    <property type="term" value="F:L-lactate dehydrogenase (NAD+) activity"/>
    <property type="evidence" value="ECO:0007669"/>
    <property type="project" value="TreeGrafter"/>
</dbReference>
<dbReference type="GO" id="GO:0006099">
    <property type="term" value="P:tricarboxylic acid cycle"/>
    <property type="evidence" value="ECO:0007669"/>
    <property type="project" value="UniProtKB-KW"/>
</dbReference>
<feature type="domain" description="Lactate/malate dehydrogenase C-terminal" evidence="9">
    <location>
        <begin position="170"/>
        <end position="330"/>
    </location>
</feature>
<feature type="binding site" evidence="6">
    <location>
        <position position="118"/>
    </location>
    <ligand>
        <name>NAD(+)</name>
        <dbReference type="ChEBI" id="CHEBI:57540"/>
    </ligand>
</feature>
<dbReference type="InterPro" id="IPR011275">
    <property type="entry name" value="Malate_DH_type3"/>
</dbReference>
<proteinExistence type="inferred from homology"/>
<dbReference type="SUPFAM" id="SSF51735">
    <property type="entry name" value="NAD(P)-binding Rossmann-fold domains"/>
    <property type="match status" value="1"/>
</dbReference>
<dbReference type="PRINTS" id="PR00086">
    <property type="entry name" value="LLDHDRGNASE"/>
</dbReference>
<dbReference type="Gene3D" id="3.90.110.10">
    <property type="entry name" value="Lactate dehydrogenase/glycoside hydrolase, family 4, C-terminal"/>
    <property type="match status" value="1"/>
</dbReference>
<name>A0A948RZI4_UNCEI</name>
<evidence type="ECO:0000313" key="10">
    <source>
        <dbReference type="EMBL" id="MBU2692052.1"/>
    </source>
</evidence>
<dbReference type="Pfam" id="PF00056">
    <property type="entry name" value="Ldh_1_N"/>
    <property type="match status" value="1"/>
</dbReference>
<feature type="binding site" evidence="5">
    <location>
        <position position="100"/>
    </location>
    <ligand>
        <name>substrate</name>
    </ligand>
</feature>
<comment type="similarity">
    <text evidence="7">Belongs to the LDH/MDH superfamily.</text>
</comment>
<reference evidence="10" key="1">
    <citation type="submission" date="2021-05" db="EMBL/GenBank/DDBJ databases">
        <title>Energy efficiency and biological interactions define the core microbiome of deep oligotrophic groundwater.</title>
        <authorList>
            <person name="Mehrshad M."/>
            <person name="Lopez-Fernandez M."/>
            <person name="Bell E."/>
            <person name="Bernier-Latmani R."/>
            <person name="Bertilsson S."/>
            <person name="Dopson M."/>
        </authorList>
    </citation>
    <scope>NUCLEOTIDE SEQUENCE</scope>
    <source>
        <strain evidence="10">Modern_marine.mb.64</strain>
    </source>
</reference>
<sequence length="334" mass="35340">MLQKIGVVGGGWIGGVLVQEIVRRRLARTVAVTDPAPFVNESDPPEKQDVQRKQSVAKGKALDIAEGTPVIGSDTRIEASKDYDILAGCDMIINTAGVPRKARPDGTFPSREELLSINLKVTNEVSKAIGKYCKNAMIISIANPLDAIVYTLKKNLNPPKNKLVGMAGVLDSARYRYFVAAEAGVSVDNVEAMVLGGHGDTMVPVRSCCRIAGMPVEKFIAPDKLGAIETRVRKAGGEVVGLLGFGSAFVSPAFSALEMAEAIIYDRKKILPVCTLLAGEYGINGLYVGVPAILGAGGVEKVIEIDLTADEKAALAKSAEGVKKTCDEVDKMLG</sequence>
<evidence type="ECO:0000256" key="1">
    <source>
        <dbReference type="ARBA" id="ARBA00022532"/>
    </source>
</evidence>
<protein>
    <submittedName>
        <fullName evidence="10">Malate dehydrogenase</fullName>
    </submittedName>
</protein>
<evidence type="ECO:0000256" key="3">
    <source>
        <dbReference type="ARBA" id="ARBA00023027"/>
    </source>
</evidence>
<evidence type="ECO:0000313" key="11">
    <source>
        <dbReference type="Proteomes" id="UP000777784"/>
    </source>
</evidence>
<dbReference type="Pfam" id="PF02866">
    <property type="entry name" value="Ldh_1_C"/>
    <property type="match status" value="1"/>
</dbReference>
<keyword evidence="2 7" id="KW-0560">Oxidoreductase</keyword>
<accession>A0A948RZI4</accession>
<organism evidence="10 11">
    <name type="scientific">Eiseniibacteriota bacterium</name>
    <dbReference type="NCBI Taxonomy" id="2212470"/>
    <lineage>
        <taxon>Bacteria</taxon>
        <taxon>Candidatus Eiseniibacteriota</taxon>
    </lineage>
</organism>
<dbReference type="PIRSF" id="PIRSF000102">
    <property type="entry name" value="Lac_mal_DH"/>
    <property type="match status" value="1"/>
</dbReference>
<dbReference type="CDD" id="cd01339">
    <property type="entry name" value="LDH-like_MDH"/>
    <property type="match status" value="1"/>
</dbReference>
<feature type="binding site" evidence="6">
    <location>
        <begin position="141"/>
        <end position="143"/>
    </location>
    <ligand>
        <name>NAD(+)</name>
        <dbReference type="ChEBI" id="CHEBI:57540"/>
    </ligand>
</feature>
<evidence type="ECO:0000256" key="4">
    <source>
        <dbReference type="PIRSR" id="PIRSR000102-1"/>
    </source>
</evidence>
<feature type="binding site" evidence="5">
    <location>
        <position position="174"/>
    </location>
    <ligand>
        <name>substrate</name>
    </ligand>
</feature>
<dbReference type="InterPro" id="IPR001236">
    <property type="entry name" value="Lactate/malate_DH_N"/>
</dbReference>
<dbReference type="AlphaFoldDB" id="A0A948RZI4"/>
<dbReference type="PANTHER" id="PTHR43128">
    <property type="entry name" value="L-2-HYDROXYCARBOXYLATE DEHYDROGENASE (NAD(P)(+))"/>
    <property type="match status" value="1"/>
</dbReference>
<feature type="binding site" evidence="5">
    <location>
        <position position="143"/>
    </location>
    <ligand>
        <name>substrate</name>
    </ligand>
</feature>